<dbReference type="Proteomes" id="UP001156645">
    <property type="component" value="Unassembled WGS sequence"/>
</dbReference>
<dbReference type="PANTHER" id="PTHR43860">
    <property type="entry name" value="BETAINE ALDEHYDE DEHYDROGENASE"/>
    <property type="match status" value="1"/>
</dbReference>
<dbReference type="Pfam" id="PF00171">
    <property type="entry name" value="Aldedh"/>
    <property type="match status" value="1"/>
</dbReference>
<feature type="active site" evidence="5">
    <location>
        <position position="282"/>
    </location>
</feature>
<dbReference type="PROSITE" id="PS00070">
    <property type="entry name" value="ALDEHYDE_DEHYDR_CYS"/>
    <property type="match status" value="1"/>
</dbReference>
<evidence type="ECO:0000256" key="4">
    <source>
        <dbReference type="ARBA" id="ARBA00037921"/>
    </source>
</evidence>
<dbReference type="FunFam" id="3.40.605.10:FF:000007">
    <property type="entry name" value="NAD/NADP-dependent betaine aldehyde dehydrogenase"/>
    <property type="match status" value="1"/>
</dbReference>
<keyword evidence="11" id="KW-1185">Reference proteome</keyword>
<dbReference type="SUPFAM" id="SSF53720">
    <property type="entry name" value="ALDH-like"/>
    <property type="match status" value="1"/>
</dbReference>
<dbReference type="FunFam" id="3.40.309.10:FF:000012">
    <property type="entry name" value="Betaine aldehyde dehydrogenase"/>
    <property type="match status" value="1"/>
</dbReference>
<evidence type="ECO:0000313" key="11">
    <source>
        <dbReference type="Proteomes" id="UP001156645"/>
    </source>
</evidence>
<dbReference type="Gene3D" id="3.40.309.10">
    <property type="entry name" value="Aldehyde Dehydrogenase, Chain A, domain 2"/>
    <property type="match status" value="1"/>
</dbReference>
<organism evidence="9 10">
    <name type="scientific">Psychrobacter pacificensis</name>
    <dbReference type="NCBI Taxonomy" id="112002"/>
    <lineage>
        <taxon>Bacteria</taxon>
        <taxon>Pseudomonadati</taxon>
        <taxon>Pseudomonadota</taxon>
        <taxon>Gammaproteobacteria</taxon>
        <taxon>Moraxellales</taxon>
        <taxon>Moraxellaceae</taxon>
        <taxon>Psychrobacter</taxon>
    </lineage>
</organism>
<sequence length="509" mass="54349">MVELMNATSLTREGATQTAQNEVVLNAAYINGDWIEIEAPATDSDNASFDNTNNHALYDPNSGKIIATTRLCTSVHVETAVSAASKAYNSWSQTDVRERAHYLNTIAASMEQQFDKLVGLSVLNNGKPIEEAKIDVGDAIACYRYYTNLITDQATWSEVSTLESGLRLLKTYAPVGICALITPWNFPMVTTAWKLAPALAAGCTVLLKPSEMTLLPELMLGNILSKIGLPKGVVNILPGAAEVGAAMTSHPQIDKVSFTGSNVVGEKVMSQAATSVKDISLELGGKSAIVVCADVDINHACDLIIGGIFTNAGQICSATSRLIVHQSIAEQLFETLKAKTESLQIGDGFDADTQMGPLVSVQQLSQVKNYFDIATTEQLTCLTGGEAIDGAGYFVSPTIYTEVPTTSQLWMEEVFGPVLVSTTFTDNAEAIRLANDSKFALAATIVSADEAEALEMALQIQAGHIWINEQQIVLPEAGWGGFKQSGIGRELGGDGLSAYQKSKHVLLTD</sequence>
<dbReference type="InterPro" id="IPR016162">
    <property type="entry name" value="Ald_DH_N"/>
</dbReference>
<reference evidence="9 10" key="2">
    <citation type="submission" date="2016-10" db="EMBL/GenBank/DDBJ databases">
        <authorList>
            <person name="de Groot N.N."/>
        </authorList>
    </citation>
    <scope>NUCLEOTIDE SEQUENCE [LARGE SCALE GENOMIC DNA]</scope>
    <source>
        <strain evidence="9 10">DSM 23406</strain>
    </source>
</reference>
<accession>A0A1G6V464</accession>
<reference evidence="8" key="4">
    <citation type="submission" date="2023-01" db="EMBL/GenBank/DDBJ databases">
        <title>Draft genome sequence of Psychrobacter pacificensis strain NBRC 103191.</title>
        <authorList>
            <person name="Sun Q."/>
            <person name="Mori K."/>
        </authorList>
    </citation>
    <scope>NUCLEOTIDE SEQUENCE</scope>
    <source>
        <strain evidence="8">NBRC 103191</strain>
    </source>
</reference>
<keyword evidence="2 6" id="KW-0560">Oxidoreductase</keyword>
<dbReference type="InterPro" id="IPR016161">
    <property type="entry name" value="Ald_DH/histidinol_DH"/>
</dbReference>
<evidence type="ECO:0000313" key="10">
    <source>
        <dbReference type="Proteomes" id="UP000198501"/>
    </source>
</evidence>
<evidence type="ECO:0000256" key="6">
    <source>
        <dbReference type="RuleBase" id="RU003345"/>
    </source>
</evidence>
<evidence type="ECO:0000313" key="9">
    <source>
        <dbReference type="EMBL" id="SDD48261.1"/>
    </source>
</evidence>
<dbReference type="Gene3D" id="3.40.605.10">
    <property type="entry name" value="Aldehyde Dehydrogenase, Chain A, domain 1"/>
    <property type="match status" value="1"/>
</dbReference>
<feature type="domain" description="Aldehyde dehydrogenase" evidence="7">
    <location>
        <begin position="54"/>
        <end position="505"/>
    </location>
</feature>
<proteinExistence type="inferred from homology"/>
<dbReference type="PANTHER" id="PTHR43860:SF2">
    <property type="entry name" value="BETAINE ALDEHYDE DEHYDROGENASE-RELATED"/>
    <property type="match status" value="1"/>
</dbReference>
<dbReference type="EMBL" id="FNAL01000002">
    <property type="protein sequence ID" value="SDD48261.1"/>
    <property type="molecule type" value="Genomic_DNA"/>
</dbReference>
<gene>
    <name evidence="8" type="ORF">GCM10007915_04770</name>
    <name evidence="9" type="ORF">SAMN05660405_00443</name>
</gene>
<evidence type="ECO:0000259" key="7">
    <source>
        <dbReference type="Pfam" id="PF00171"/>
    </source>
</evidence>
<dbReference type="GO" id="GO:0016620">
    <property type="term" value="F:oxidoreductase activity, acting on the aldehyde or oxo group of donors, NAD or NADP as acceptor"/>
    <property type="evidence" value="ECO:0007669"/>
    <property type="project" value="InterPro"/>
</dbReference>
<dbReference type="InterPro" id="IPR029510">
    <property type="entry name" value="Ald_DH_CS_GLU"/>
</dbReference>
<comment type="pathway">
    <text evidence="4">Amine and polyamine biosynthesis; betaine biosynthesis via choline pathway; betaine from betaine aldehyde: step 1/1.</text>
</comment>
<dbReference type="RefSeq" id="WP_227674261.1">
    <property type="nucleotide sequence ID" value="NZ_CAJHAO010000004.1"/>
</dbReference>
<dbReference type="AlphaFoldDB" id="A0A1G6V464"/>
<evidence type="ECO:0000256" key="2">
    <source>
        <dbReference type="ARBA" id="ARBA00023002"/>
    </source>
</evidence>
<reference evidence="11" key="3">
    <citation type="journal article" date="2019" name="Int. J. Syst. Evol. Microbiol.">
        <title>The Global Catalogue of Microorganisms (GCM) 10K type strain sequencing project: providing services to taxonomists for standard genome sequencing and annotation.</title>
        <authorList>
            <consortium name="The Broad Institute Genomics Platform"/>
            <consortium name="The Broad Institute Genome Sequencing Center for Infectious Disease"/>
            <person name="Wu L."/>
            <person name="Ma J."/>
        </authorList>
    </citation>
    <scope>NUCLEOTIDE SEQUENCE [LARGE SCALE GENOMIC DNA]</scope>
    <source>
        <strain evidence="11">NBRC 103191</strain>
    </source>
</reference>
<comment type="similarity">
    <text evidence="1 6">Belongs to the aldehyde dehydrogenase family.</text>
</comment>
<dbReference type="Proteomes" id="UP000198501">
    <property type="component" value="Unassembled WGS sequence"/>
</dbReference>
<dbReference type="InterPro" id="IPR016163">
    <property type="entry name" value="Ald_DH_C"/>
</dbReference>
<keyword evidence="3" id="KW-0520">NAD</keyword>
<evidence type="ECO:0000256" key="3">
    <source>
        <dbReference type="ARBA" id="ARBA00023027"/>
    </source>
</evidence>
<protein>
    <submittedName>
        <fullName evidence="9">Betaine-aldehyde dehydrogenase</fullName>
    </submittedName>
</protein>
<name>A0A1G6V464_9GAMM</name>
<dbReference type="InterPro" id="IPR016160">
    <property type="entry name" value="Ald_DH_CS_CYS"/>
</dbReference>
<dbReference type="InterPro" id="IPR015590">
    <property type="entry name" value="Aldehyde_DH_dom"/>
</dbReference>
<evidence type="ECO:0000256" key="5">
    <source>
        <dbReference type="PROSITE-ProRule" id="PRU10007"/>
    </source>
</evidence>
<reference evidence="8" key="1">
    <citation type="journal article" date="2014" name="Int. J. Syst. Evol. Microbiol.">
        <title>Complete genome of a new Firmicutes species belonging to the dominant human colonic microbiota ('Ruminococcus bicirculans') reveals two chromosomes and a selective capacity to utilize plant glucans.</title>
        <authorList>
            <consortium name="NISC Comparative Sequencing Program"/>
            <person name="Wegmann U."/>
            <person name="Louis P."/>
            <person name="Goesmann A."/>
            <person name="Henrissat B."/>
            <person name="Duncan S.H."/>
            <person name="Flint H.J."/>
        </authorList>
    </citation>
    <scope>NUCLEOTIDE SEQUENCE</scope>
    <source>
        <strain evidence="8">NBRC 103191</strain>
    </source>
</reference>
<dbReference type="EMBL" id="BSOK01000009">
    <property type="protein sequence ID" value="GLR28239.1"/>
    <property type="molecule type" value="Genomic_DNA"/>
</dbReference>
<dbReference type="PROSITE" id="PS00687">
    <property type="entry name" value="ALDEHYDE_DEHYDR_GLU"/>
    <property type="match status" value="1"/>
</dbReference>
<evidence type="ECO:0000256" key="1">
    <source>
        <dbReference type="ARBA" id="ARBA00009986"/>
    </source>
</evidence>
<evidence type="ECO:0000313" key="8">
    <source>
        <dbReference type="EMBL" id="GLR28239.1"/>
    </source>
</evidence>